<protein>
    <submittedName>
        <fullName evidence="2">Uncharacterized protein</fullName>
    </submittedName>
</protein>
<evidence type="ECO:0000256" key="1">
    <source>
        <dbReference type="SAM" id="MobiDB-lite"/>
    </source>
</evidence>
<evidence type="ECO:0000313" key="2">
    <source>
        <dbReference type="EMBL" id="KAF2656900.1"/>
    </source>
</evidence>
<accession>A0A6A6TAV0</accession>
<evidence type="ECO:0000313" key="3">
    <source>
        <dbReference type="Proteomes" id="UP000799324"/>
    </source>
</evidence>
<keyword evidence="3" id="KW-1185">Reference proteome</keyword>
<feature type="region of interest" description="Disordered" evidence="1">
    <location>
        <begin position="1"/>
        <end position="21"/>
    </location>
</feature>
<dbReference type="OrthoDB" id="3774700at2759"/>
<dbReference type="Proteomes" id="UP000799324">
    <property type="component" value="Unassembled WGS sequence"/>
</dbReference>
<reference evidence="2" key="1">
    <citation type="journal article" date="2020" name="Stud. Mycol.">
        <title>101 Dothideomycetes genomes: a test case for predicting lifestyles and emergence of pathogens.</title>
        <authorList>
            <person name="Haridas S."/>
            <person name="Albert R."/>
            <person name="Binder M."/>
            <person name="Bloem J."/>
            <person name="Labutti K."/>
            <person name="Salamov A."/>
            <person name="Andreopoulos B."/>
            <person name="Baker S."/>
            <person name="Barry K."/>
            <person name="Bills G."/>
            <person name="Bluhm B."/>
            <person name="Cannon C."/>
            <person name="Castanera R."/>
            <person name="Culley D."/>
            <person name="Daum C."/>
            <person name="Ezra D."/>
            <person name="Gonzalez J."/>
            <person name="Henrissat B."/>
            <person name="Kuo A."/>
            <person name="Liang C."/>
            <person name="Lipzen A."/>
            <person name="Lutzoni F."/>
            <person name="Magnuson J."/>
            <person name="Mondo S."/>
            <person name="Nolan M."/>
            <person name="Ohm R."/>
            <person name="Pangilinan J."/>
            <person name="Park H.-J."/>
            <person name="Ramirez L."/>
            <person name="Alfaro M."/>
            <person name="Sun H."/>
            <person name="Tritt A."/>
            <person name="Yoshinaga Y."/>
            <person name="Zwiers L.-H."/>
            <person name="Turgeon B."/>
            <person name="Goodwin S."/>
            <person name="Spatafora J."/>
            <person name="Crous P."/>
            <person name="Grigoriev I."/>
        </authorList>
    </citation>
    <scope>NUCLEOTIDE SEQUENCE</scope>
    <source>
        <strain evidence="2">CBS 122681</strain>
    </source>
</reference>
<proteinExistence type="predicted"/>
<gene>
    <name evidence="2" type="ORF">K491DRAFT_355316</name>
</gene>
<organism evidence="2 3">
    <name type="scientific">Lophiostoma macrostomum CBS 122681</name>
    <dbReference type="NCBI Taxonomy" id="1314788"/>
    <lineage>
        <taxon>Eukaryota</taxon>
        <taxon>Fungi</taxon>
        <taxon>Dikarya</taxon>
        <taxon>Ascomycota</taxon>
        <taxon>Pezizomycotina</taxon>
        <taxon>Dothideomycetes</taxon>
        <taxon>Pleosporomycetidae</taxon>
        <taxon>Pleosporales</taxon>
        <taxon>Lophiostomataceae</taxon>
        <taxon>Lophiostoma</taxon>
    </lineage>
</organism>
<sequence>MARQATTHPDENEDTITSITSTSPSTTITDCFTDFSFCLATSLAIAKRLTWEQTPWTYAPLPLSSRQQIADLITLHTRFAITPDTVSHALLLGTTYRGATAATYPQHISPSLLVVFPHLRADADAGHDAEPARNAAFLQVWHDEIVRPAFNTAWEESGLVSVWRKPLEGFAGQRFQVTHTGARVGHERMGREAGGILKMLGSGWMRRVYEEWPFWSGDSPSVGGGGGEGEGEKRCEVYDSAWTSITGMLRDHPSLREFQDPILVAVHTAHAHLNAQSGVQAIYDVVGRDWDQTIDAKYVVKGTFRVEVRTVVGDKSRMLMEIEKDRERTRRELGGVKWKRMASGEAQGERRAKRARKLETVKE</sequence>
<dbReference type="EMBL" id="MU004331">
    <property type="protein sequence ID" value="KAF2656900.1"/>
    <property type="molecule type" value="Genomic_DNA"/>
</dbReference>
<dbReference type="AlphaFoldDB" id="A0A6A6TAV0"/>
<name>A0A6A6TAV0_9PLEO</name>
<feature type="region of interest" description="Disordered" evidence="1">
    <location>
        <begin position="339"/>
        <end position="363"/>
    </location>
</feature>